<dbReference type="Proteomes" id="UP000322144">
    <property type="component" value="Segment"/>
</dbReference>
<evidence type="ECO:0000313" key="1">
    <source>
        <dbReference type="EMBL" id="QEM42099.1"/>
    </source>
</evidence>
<reference evidence="1 2" key="1">
    <citation type="submission" date="2019-06" db="EMBL/GenBank/DDBJ databases">
        <title>A distant relative of Phikzvirus genus phages from a therapeutic phage collection.</title>
        <authorList>
            <person name="Hejnowicz M.S."/>
            <person name="Dabrowski K."/>
            <person name="Gawor J."/>
            <person name="Weber-Dabrowska B."/>
            <person name="Gromadka R."/>
            <person name="Lobocka M.B."/>
        </authorList>
    </citation>
    <scope>NUCLEOTIDE SEQUENCE [LARGE SCALE GENOMIC DNA]</scope>
</reference>
<sequence>MSQHEIAIAKELFTFKTFVERMVHAAKLLGMTWRVQMRDDNGNIIHTEVTGNKGGLAFVKDYEVAIPIYGEQLLLNEGETPWLIDEKDPVFIEVNRILTEYNRAITAPLYKSMRDILPFSKLLIDRFPVYNDHPQFATYLAVNPLTERDGYRINKDGKFAWWTGKGKHHDYDVVELV</sequence>
<dbReference type="EMBL" id="MN103543">
    <property type="protein sequence ID" value="QEM42099.1"/>
    <property type="molecule type" value="Genomic_DNA"/>
</dbReference>
<keyword evidence="2" id="KW-1185">Reference proteome</keyword>
<organism evidence="1 2">
    <name type="scientific">Pseudomonas phage vB_PaeM_PS119XW</name>
    <dbReference type="NCBI Taxonomy" id="2601632"/>
    <lineage>
        <taxon>Viruses</taxon>
        <taxon>Duplodnaviria</taxon>
        <taxon>Heunggongvirae</taxon>
        <taxon>Uroviricota</taxon>
        <taxon>Caudoviricetes</taxon>
        <taxon>Chimalliviridae</taxon>
        <taxon>Pawinskivirus</taxon>
        <taxon>Pawinskivirus PS119XW</taxon>
    </lineage>
</organism>
<proteinExistence type="predicted"/>
<accession>A0A5C1K8G3</accession>
<name>A0A5C1K8G3_9CAUD</name>
<protein>
    <submittedName>
        <fullName evidence="1">Uncharacterized protein</fullName>
    </submittedName>
</protein>
<evidence type="ECO:0000313" key="2">
    <source>
        <dbReference type="Proteomes" id="UP000322144"/>
    </source>
</evidence>
<dbReference type="RefSeq" id="YP_010661110.1">
    <property type="nucleotide sequence ID" value="NC_070882.1"/>
</dbReference>
<dbReference type="KEGG" id="vg:77937120"/>
<dbReference type="GeneID" id="77937120"/>